<dbReference type="GeneID" id="54572015"/>
<dbReference type="Gene3D" id="3.40.630.30">
    <property type="match status" value="1"/>
</dbReference>
<dbReference type="RefSeq" id="XP_033661396.1">
    <property type="nucleotide sequence ID" value="XM_033818743.1"/>
</dbReference>
<reference evidence="2" key="1">
    <citation type="journal article" date="2020" name="Stud. Mycol.">
        <title>101 Dothideomycetes genomes: a test case for predicting lifestyles and emergence of pathogens.</title>
        <authorList>
            <person name="Haridas S."/>
            <person name="Albert R."/>
            <person name="Binder M."/>
            <person name="Bloem J."/>
            <person name="Labutti K."/>
            <person name="Salamov A."/>
            <person name="Andreopoulos B."/>
            <person name="Baker S."/>
            <person name="Barry K."/>
            <person name="Bills G."/>
            <person name="Bluhm B."/>
            <person name="Cannon C."/>
            <person name="Castanera R."/>
            <person name="Culley D."/>
            <person name="Daum C."/>
            <person name="Ezra D."/>
            <person name="Gonzalez J."/>
            <person name="Henrissat B."/>
            <person name="Kuo A."/>
            <person name="Liang C."/>
            <person name="Lipzen A."/>
            <person name="Lutzoni F."/>
            <person name="Magnuson J."/>
            <person name="Mondo S."/>
            <person name="Nolan M."/>
            <person name="Ohm R."/>
            <person name="Pangilinan J."/>
            <person name="Park H.-J."/>
            <person name="Ramirez L."/>
            <person name="Alfaro M."/>
            <person name="Sun H."/>
            <person name="Tritt A."/>
            <person name="Yoshinaga Y."/>
            <person name="Zwiers L.-H."/>
            <person name="Turgeon B."/>
            <person name="Goodwin S."/>
            <person name="Spatafora J."/>
            <person name="Crous P."/>
            <person name="Grigoriev I."/>
        </authorList>
    </citation>
    <scope>NUCLEOTIDE SEQUENCE</scope>
    <source>
        <strain evidence="2">ATCC 36951</strain>
    </source>
</reference>
<dbReference type="Pfam" id="PF13673">
    <property type="entry name" value="Acetyltransf_10"/>
    <property type="match status" value="1"/>
</dbReference>
<evidence type="ECO:0000313" key="3">
    <source>
        <dbReference type="Proteomes" id="UP000799537"/>
    </source>
</evidence>
<dbReference type="InterPro" id="IPR052523">
    <property type="entry name" value="Trichothecene_AcTrans"/>
</dbReference>
<protein>
    <recommendedName>
        <fullName evidence="1">N-acetyltransferase domain-containing protein</fullName>
    </recommendedName>
</protein>
<evidence type="ECO:0000313" key="2">
    <source>
        <dbReference type="EMBL" id="KAF2160507.1"/>
    </source>
</evidence>
<organism evidence="2 3">
    <name type="scientific">Zasmidium cellare ATCC 36951</name>
    <dbReference type="NCBI Taxonomy" id="1080233"/>
    <lineage>
        <taxon>Eukaryota</taxon>
        <taxon>Fungi</taxon>
        <taxon>Dikarya</taxon>
        <taxon>Ascomycota</taxon>
        <taxon>Pezizomycotina</taxon>
        <taxon>Dothideomycetes</taxon>
        <taxon>Dothideomycetidae</taxon>
        <taxon>Mycosphaerellales</taxon>
        <taxon>Mycosphaerellaceae</taxon>
        <taxon>Zasmidium</taxon>
    </lineage>
</organism>
<accession>A0A6A6C0C9</accession>
<name>A0A6A6C0C9_ZASCE</name>
<feature type="domain" description="N-acetyltransferase" evidence="1">
    <location>
        <begin position="3"/>
        <end position="214"/>
    </location>
</feature>
<dbReference type="PANTHER" id="PTHR42791:SF14">
    <property type="entry name" value="N-ACETYLTRANSFERASE DOMAIN-CONTAINING PROTEIN"/>
    <property type="match status" value="1"/>
</dbReference>
<dbReference type="Proteomes" id="UP000799537">
    <property type="component" value="Unassembled WGS sequence"/>
</dbReference>
<evidence type="ECO:0000259" key="1">
    <source>
        <dbReference type="PROSITE" id="PS51186"/>
    </source>
</evidence>
<dbReference type="InterPro" id="IPR016181">
    <property type="entry name" value="Acyl_CoA_acyltransferase"/>
</dbReference>
<dbReference type="AlphaFoldDB" id="A0A6A6C0C9"/>
<proteinExistence type="predicted"/>
<dbReference type="PANTHER" id="PTHR42791">
    <property type="entry name" value="GNAT FAMILY ACETYLTRANSFERASE"/>
    <property type="match status" value="1"/>
</dbReference>
<dbReference type="InterPro" id="IPR000182">
    <property type="entry name" value="GNAT_dom"/>
</dbReference>
<gene>
    <name evidence="2" type="ORF">M409DRAFT_70463</name>
</gene>
<dbReference type="OrthoDB" id="4738875at2759"/>
<dbReference type="GO" id="GO:0016747">
    <property type="term" value="F:acyltransferase activity, transferring groups other than amino-acyl groups"/>
    <property type="evidence" value="ECO:0007669"/>
    <property type="project" value="InterPro"/>
</dbReference>
<dbReference type="EMBL" id="ML993626">
    <property type="protein sequence ID" value="KAF2160507.1"/>
    <property type="molecule type" value="Genomic_DNA"/>
</dbReference>
<sequence length="218" mass="24378">MPVNVLPAEDADMPRIFEIAALAFARNEPIWDAQFPKHWTPEGRKVGGERMTLTKNSDPYTTYLKAVDVDSGEILGMAKWNVYQNTRPDPSKVKGWGSEYYETEAEKAYIKAMVPVFLAKRNAAIERTGGNLVSLDILSIDPAHQRKKVGDALVKWGLKRADELGLPAVVESSVFGKGLYQKNGFVFHEDVRVIVPGFEDWPVGEFAWLERPKTVNAA</sequence>
<keyword evidence="3" id="KW-1185">Reference proteome</keyword>
<dbReference type="CDD" id="cd04301">
    <property type="entry name" value="NAT_SF"/>
    <property type="match status" value="1"/>
</dbReference>
<dbReference type="PROSITE" id="PS51186">
    <property type="entry name" value="GNAT"/>
    <property type="match status" value="1"/>
</dbReference>
<dbReference type="SUPFAM" id="SSF55729">
    <property type="entry name" value="Acyl-CoA N-acyltransferases (Nat)"/>
    <property type="match status" value="1"/>
</dbReference>